<dbReference type="GO" id="GO:0036503">
    <property type="term" value="P:ERAD pathway"/>
    <property type="evidence" value="ECO:0007669"/>
    <property type="project" value="TreeGrafter"/>
</dbReference>
<feature type="domain" description="UBX" evidence="3">
    <location>
        <begin position="16"/>
        <end position="101"/>
    </location>
</feature>
<dbReference type="InterPro" id="IPR050730">
    <property type="entry name" value="UBX_domain-protein"/>
</dbReference>
<proteinExistence type="predicted"/>
<dbReference type="InParanoid" id="H2Y5G3"/>
<evidence type="ECO:0000256" key="2">
    <source>
        <dbReference type="ARBA" id="ARBA00022677"/>
    </source>
</evidence>
<dbReference type="HOGENOM" id="CLU_2060655_0_0_1"/>
<reference evidence="4" key="2">
    <citation type="submission" date="2025-08" db="UniProtKB">
        <authorList>
            <consortium name="Ensembl"/>
        </authorList>
    </citation>
    <scope>IDENTIFICATION</scope>
</reference>
<comment type="subcellular location">
    <subcellularLocation>
        <location evidence="1">Lipid droplet</location>
    </subcellularLocation>
</comment>
<reference evidence="4" key="3">
    <citation type="submission" date="2025-09" db="UniProtKB">
        <authorList>
            <consortium name="Ensembl"/>
        </authorList>
    </citation>
    <scope>IDENTIFICATION</scope>
</reference>
<reference evidence="5" key="1">
    <citation type="submission" date="2003-08" db="EMBL/GenBank/DDBJ databases">
        <authorList>
            <person name="Birren B."/>
            <person name="Nusbaum C."/>
            <person name="Abebe A."/>
            <person name="Abouelleil A."/>
            <person name="Adekoya E."/>
            <person name="Ait-zahra M."/>
            <person name="Allen N."/>
            <person name="Allen T."/>
            <person name="An P."/>
            <person name="Anderson M."/>
            <person name="Anderson S."/>
            <person name="Arachchi H."/>
            <person name="Armbruster J."/>
            <person name="Bachantsang P."/>
            <person name="Baldwin J."/>
            <person name="Barry A."/>
            <person name="Bayul T."/>
            <person name="Blitshsteyn B."/>
            <person name="Bloom T."/>
            <person name="Blye J."/>
            <person name="Boguslavskiy L."/>
            <person name="Borowsky M."/>
            <person name="Boukhgalter B."/>
            <person name="Brunache A."/>
            <person name="Butler J."/>
            <person name="Calixte N."/>
            <person name="Calvo S."/>
            <person name="Camarata J."/>
            <person name="Campo K."/>
            <person name="Chang J."/>
            <person name="Cheshatsang Y."/>
            <person name="Citroen M."/>
            <person name="Collymore A."/>
            <person name="Considine T."/>
            <person name="Cook A."/>
            <person name="Cooke P."/>
            <person name="Corum B."/>
            <person name="Cuomo C."/>
            <person name="David R."/>
            <person name="Dawoe T."/>
            <person name="Degray S."/>
            <person name="Dodge S."/>
            <person name="Dooley K."/>
            <person name="Dorje P."/>
            <person name="Dorjee K."/>
            <person name="Dorris L."/>
            <person name="Duffey N."/>
            <person name="Dupes A."/>
            <person name="Elkins T."/>
            <person name="Engels R."/>
            <person name="Erickson J."/>
            <person name="Farina A."/>
            <person name="Faro S."/>
            <person name="Ferreira P."/>
            <person name="Fischer H."/>
            <person name="Fitzgerald M."/>
            <person name="Foley K."/>
            <person name="Gage D."/>
            <person name="Galagan J."/>
            <person name="Gearin G."/>
            <person name="Gnerre S."/>
            <person name="Gnirke A."/>
            <person name="Goyette A."/>
            <person name="Graham J."/>
            <person name="Grandbois E."/>
            <person name="Gyaltsen K."/>
            <person name="Hafez N."/>
            <person name="Hagopian D."/>
            <person name="Hagos B."/>
            <person name="Hall J."/>
            <person name="Hatcher B."/>
            <person name="Heller A."/>
            <person name="Higgins H."/>
            <person name="Honan T."/>
            <person name="Horn A."/>
            <person name="Houde N."/>
            <person name="Hughes L."/>
            <person name="Hulme W."/>
            <person name="Husby E."/>
            <person name="Iliev I."/>
            <person name="Jaffe D."/>
            <person name="Jones C."/>
            <person name="Kamal M."/>
            <person name="Kamat A."/>
            <person name="Kamvysselis M."/>
            <person name="Karlsson E."/>
            <person name="Kells C."/>
            <person name="Kieu A."/>
            <person name="Kisner P."/>
            <person name="Kodira C."/>
            <person name="Kulbokas E."/>
            <person name="Labutti K."/>
            <person name="Lama D."/>
            <person name="Landers T."/>
            <person name="Leger J."/>
            <person name="Levine S."/>
            <person name="Lewis D."/>
            <person name="Lewis T."/>
            <person name="Lindblad-toh K."/>
            <person name="Liu X."/>
            <person name="Lokyitsang T."/>
            <person name="Lokyitsang Y."/>
            <person name="Lucien O."/>
            <person name="Lui A."/>
            <person name="Ma L.J."/>
            <person name="Mabbitt R."/>
            <person name="Macdonald J."/>
            <person name="Maclean C."/>
            <person name="Major J."/>
            <person name="Manning J."/>
            <person name="Marabella R."/>
            <person name="Maru K."/>
            <person name="Matthews C."/>
            <person name="Mauceli E."/>
            <person name="Mccarthy M."/>
            <person name="Mcdonough S."/>
            <person name="Mcghee T."/>
            <person name="Meldrim J."/>
            <person name="Meneus L."/>
            <person name="Mesirov J."/>
            <person name="Mihalev A."/>
            <person name="Mihova T."/>
            <person name="Mikkelsen T."/>
            <person name="Mlenga V."/>
            <person name="Moru K."/>
            <person name="Mozes J."/>
            <person name="Mulrain L."/>
            <person name="Munson G."/>
            <person name="Naylor J."/>
            <person name="Newes C."/>
            <person name="Nguyen C."/>
            <person name="Nguyen N."/>
            <person name="Nguyen T."/>
            <person name="Nicol R."/>
            <person name="Nielsen C."/>
            <person name="Nizzari M."/>
            <person name="Norbu C."/>
            <person name="Norbu N."/>
            <person name="O'donnell P."/>
            <person name="Okoawo O."/>
            <person name="O'leary S."/>
            <person name="Omotosho B."/>
            <person name="O'neill K."/>
            <person name="Osman S."/>
            <person name="Parker S."/>
            <person name="Perrin D."/>
            <person name="Phunkhang P."/>
            <person name="Piqani B."/>
            <person name="Purcell S."/>
            <person name="Rachupka T."/>
            <person name="Ramasamy U."/>
            <person name="Rameau R."/>
            <person name="Ray V."/>
            <person name="Raymond C."/>
            <person name="Retta R."/>
            <person name="Richardson S."/>
            <person name="Rise C."/>
            <person name="Rodriguez J."/>
            <person name="Rogers J."/>
            <person name="Rogov P."/>
            <person name="Rutman M."/>
            <person name="Schupbach R."/>
            <person name="Seaman C."/>
            <person name="Settipalli S."/>
            <person name="Sharpe T."/>
            <person name="Sheridan J."/>
            <person name="Sherpa N."/>
            <person name="Shi J."/>
            <person name="Smirnov S."/>
            <person name="Smith C."/>
            <person name="Sougnez C."/>
            <person name="Spencer B."/>
            <person name="Stalker J."/>
            <person name="Stange-thomann N."/>
            <person name="Stavropoulos S."/>
            <person name="Stetson K."/>
            <person name="Stone C."/>
            <person name="Stone S."/>
            <person name="Stubbs M."/>
            <person name="Talamas J."/>
            <person name="Tchuinga P."/>
            <person name="Tenzing P."/>
            <person name="Tesfaye S."/>
            <person name="Theodore J."/>
            <person name="Thoulutsang Y."/>
            <person name="Topham K."/>
            <person name="Towey S."/>
            <person name="Tsamla T."/>
            <person name="Tsomo N."/>
            <person name="Vallee D."/>
            <person name="Vassiliev H."/>
            <person name="Venkataraman V."/>
            <person name="Vinson J."/>
            <person name="Vo A."/>
            <person name="Wade C."/>
            <person name="Wang S."/>
            <person name="Wangchuk T."/>
            <person name="Wangdi T."/>
            <person name="Whittaker C."/>
            <person name="Wilkinson J."/>
            <person name="Wu Y."/>
            <person name="Wyman D."/>
            <person name="Yadav S."/>
            <person name="Yang S."/>
            <person name="Yang X."/>
            <person name="Yeager S."/>
            <person name="Yee E."/>
            <person name="Young G."/>
            <person name="Zainoun J."/>
            <person name="Zembeck L."/>
            <person name="Zimmer A."/>
            <person name="Zody M."/>
            <person name="Lander E."/>
        </authorList>
    </citation>
    <scope>NUCLEOTIDE SEQUENCE [LARGE SCALE GENOMIC DNA]</scope>
</reference>
<evidence type="ECO:0000313" key="4">
    <source>
        <dbReference type="Ensembl" id="ENSCSAVP00000000561.1"/>
    </source>
</evidence>
<dbReference type="Ensembl" id="ENSCSAVT00000000568.1">
    <property type="protein sequence ID" value="ENSCSAVP00000000561.1"/>
    <property type="gene ID" value="ENSCSAVG00000000316.1"/>
</dbReference>
<dbReference type="PANTHER" id="PTHR23322">
    <property type="entry name" value="FAS-ASSOCIATED PROTEIN"/>
    <property type="match status" value="1"/>
</dbReference>
<dbReference type="PANTHER" id="PTHR23322:SF1">
    <property type="entry name" value="FAS-ASSOCIATED FACTOR 2"/>
    <property type="match status" value="1"/>
</dbReference>
<dbReference type="InterPro" id="IPR029071">
    <property type="entry name" value="Ubiquitin-like_domsf"/>
</dbReference>
<name>H2Y5G3_CIOSA</name>
<dbReference type="Pfam" id="PF00789">
    <property type="entry name" value="UBX"/>
    <property type="match status" value="1"/>
</dbReference>
<dbReference type="Gene3D" id="3.10.20.90">
    <property type="entry name" value="Phosphatidylinositol 3-kinase Catalytic Subunit, Chain A, domain 1"/>
    <property type="match status" value="1"/>
</dbReference>
<dbReference type="SUPFAM" id="SSF54236">
    <property type="entry name" value="Ubiquitin-like"/>
    <property type="match status" value="1"/>
</dbReference>
<sequence>MKGRCKEEICEEPSVDDPDVISLLIKLPCGTRFNRRFNKHHSVKELHDYVYAQDEAPRRYQIFTSFPRSPISGCSTDEVCSSKTLPLLKEAGLNKNDTLFVQSVDDDSTEETSDCDSDR</sequence>
<dbReference type="AlphaFoldDB" id="H2Y5G3"/>
<dbReference type="PROSITE" id="PS50033">
    <property type="entry name" value="UBX"/>
    <property type="match status" value="1"/>
</dbReference>
<organism evidence="4 5">
    <name type="scientific">Ciona savignyi</name>
    <name type="common">Pacific transparent sea squirt</name>
    <dbReference type="NCBI Taxonomy" id="51511"/>
    <lineage>
        <taxon>Eukaryota</taxon>
        <taxon>Metazoa</taxon>
        <taxon>Chordata</taxon>
        <taxon>Tunicata</taxon>
        <taxon>Ascidiacea</taxon>
        <taxon>Phlebobranchia</taxon>
        <taxon>Cionidae</taxon>
        <taxon>Ciona</taxon>
    </lineage>
</organism>
<dbReference type="Proteomes" id="UP000007875">
    <property type="component" value="Unassembled WGS sequence"/>
</dbReference>
<dbReference type="GeneTree" id="ENSGT00940000168542"/>
<evidence type="ECO:0000256" key="1">
    <source>
        <dbReference type="ARBA" id="ARBA00004502"/>
    </source>
</evidence>
<dbReference type="STRING" id="51511.ENSCSAVP00000000561"/>
<evidence type="ECO:0000313" key="5">
    <source>
        <dbReference type="Proteomes" id="UP000007875"/>
    </source>
</evidence>
<dbReference type="InterPro" id="IPR001012">
    <property type="entry name" value="UBX_dom"/>
</dbReference>
<protein>
    <recommendedName>
        <fullName evidence="3">UBX domain-containing protein</fullName>
    </recommendedName>
</protein>
<evidence type="ECO:0000259" key="3">
    <source>
        <dbReference type="PROSITE" id="PS50033"/>
    </source>
</evidence>
<dbReference type="GO" id="GO:0043130">
    <property type="term" value="F:ubiquitin binding"/>
    <property type="evidence" value="ECO:0007669"/>
    <property type="project" value="TreeGrafter"/>
</dbReference>
<dbReference type="GO" id="GO:0005783">
    <property type="term" value="C:endoplasmic reticulum"/>
    <property type="evidence" value="ECO:0007669"/>
    <property type="project" value="TreeGrafter"/>
</dbReference>
<dbReference type="GO" id="GO:0005811">
    <property type="term" value="C:lipid droplet"/>
    <property type="evidence" value="ECO:0007669"/>
    <property type="project" value="UniProtKB-SubCell"/>
</dbReference>
<keyword evidence="5" id="KW-1185">Reference proteome</keyword>
<keyword evidence="2" id="KW-0551">Lipid droplet</keyword>
<accession>H2Y5G3</accession>